<gene>
    <name evidence="1" type="ORF">C4F40_04390</name>
</gene>
<organism evidence="1 2">
    <name type="scientific">Sphingobacterium pedocola</name>
    <dbReference type="NCBI Taxonomy" id="2082722"/>
    <lineage>
        <taxon>Bacteria</taxon>
        <taxon>Pseudomonadati</taxon>
        <taxon>Bacteroidota</taxon>
        <taxon>Sphingobacteriia</taxon>
        <taxon>Sphingobacteriales</taxon>
        <taxon>Sphingobacteriaceae</taxon>
        <taxon>Sphingobacterium</taxon>
    </lineage>
</organism>
<name>A0ABR9T3P5_9SPHI</name>
<sequence>MLFRIGLNKLFAFTLVILLTNCAKEEATPSLEDGKSTVIYDLAGDTKASIAEGIDGKEKRPFYTFLYNLELKKQIWIRTKADSLKWFKTGEWDLAFTGNYNGDIQINNKKYTGTPGYDGIVDNTSIILIHQSYESLSTAPSDSEFDNSTIHTIGWATDGGSPGWYSYDMTTHIMKTYPNRTYLLRLADGKFAKLQIISIYKGNPPAVSDLYWPAPYLTFRYFVQQDGSKNLKTN</sequence>
<proteinExistence type="predicted"/>
<dbReference type="EMBL" id="PSKQ01000017">
    <property type="protein sequence ID" value="MBE8719969.1"/>
    <property type="molecule type" value="Genomic_DNA"/>
</dbReference>
<dbReference type="CDD" id="cd12105">
    <property type="entry name" value="HmuY"/>
    <property type="match status" value="1"/>
</dbReference>
<dbReference type="InterPro" id="IPR025921">
    <property type="entry name" value="HmuY"/>
</dbReference>
<dbReference type="RefSeq" id="WP_196937666.1">
    <property type="nucleotide sequence ID" value="NZ_MU158689.1"/>
</dbReference>
<protein>
    <recommendedName>
        <fullName evidence="3">Heme-binding HmuY-like protein</fullName>
    </recommendedName>
</protein>
<accession>A0ABR9T3P5</accession>
<evidence type="ECO:0000313" key="1">
    <source>
        <dbReference type="EMBL" id="MBE8719969.1"/>
    </source>
</evidence>
<comment type="caution">
    <text evidence="1">The sequence shown here is derived from an EMBL/GenBank/DDBJ whole genome shotgun (WGS) entry which is preliminary data.</text>
</comment>
<keyword evidence="2" id="KW-1185">Reference proteome</keyword>
<evidence type="ECO:0008006" key="3">
    <source>
        <dbReference type="Google" id="ProtNLM"/>
    </source>
</evidence>
<reference evidence="1 2" key="1">
    <citation type="submission" date="2018-02" db="EMBL/GenBank/DDBJ databases">
        <title>Sphingobacterium KA21.</title>
        <authorList>
            <person name="Vasarhelyi B.M."/>
            <person name="Deshmukh S."/>
            <person name="Balint B."/>
            <person name="Kukolya J."/>
        </authorList>
    </citation>
    <scope>NUCLEOTIDE SEQUENCE [LARGE SCALE GENOMIC DNA]</scope>
    <source>
        <strain evidence="1 2">Ka21</strain>
    </source>
</reference>
<evidence type="ECO:0000313" key="2">
    <source>
        <dbReference type="Proteomes" id="UP000618319"/>
    </source>
</evidence>
<dbReference type="Proteomes" id="UP000618319">
    <property type="component" value="Unassembled WGS sequence"/>
</dbReference>